<dbReference type="EMBL" id="FQXK01000033">
    <property type="protein sequence ID" value="SHI55976.1"/>
    <property type="molecule type" value="Genomic_DNA"/>
</dbReference>
<gene>
    <name evidence="2" type="ORF">SAMN02745229_03275</name>
</gene>
<protein>
    <submittedName>
        <fullName evidence="2">Diguanylate cyclase (GGDEF) domain-containing protein</fullName>
    </submittedName>
</protein>
<keyword evidence="3" id="KW-1185">Reference proteome</keyword>
<name>A0A1M6C4L9_BUTFI</name>
<dbReference type="Gene3D" id="3.30.70.270">
    <property type="match status" value="1"/>
</dbReference>
<dbReference type="OrthoDB" id="56125at2"/>
<evidence type="ECO:0000313" key="3">
    <source>
        <dbReference type="Proteomes" id="UP000184278"/>
    </source>
</evidence>
<dbReference type="InterPro" id="IPR043128">
    <property type="entry name" value="Rev_trsase/Diguanyl_cyclase"/>
</dbReference>
<dbReference type="GO" id="GO:0071111">
    <property type="term" value="F:cyclic-guanylate-specific phosphodiesterase activity"/>
    <property type="evidence" value="ECO:0007669"/>
    <property type="project" value="InterPro"/>
</dbReference>
<dbReference type="RefSeq" id="WP_073389347.1">
    <property type="nucleotide sequence ID" value="NZ_FQXK01000033.1"/>
</dbReference>
<dbReference type="PROSITE" id="PS50887">
    <property type="entry name" value="GGDEF"/>
    <property type="match status" value="1"/>
</dbReference>
<dbReference type="InterPro" id="IPR029787">
    <property type="entry name" value="Nucleotide_cyclase"/>
</dbReference>
<dbReference type="SUPFAM" id="SSF55073">
    <property type="entry name" value="Nucleotide cyclase"/>
    <property type="match status" value="1"/>
</dbReference>
<dbReference type="InterPro" id="IPR000160">
    <property type="entry name" value="GGDEF_dom"/>
</dbReference>
<proteinExistence type="predicted"/>
<dbReference type="InterPro" id="IPR050706">
    <property type="entry name" value="Cyclic-di-GMP_PDE-like"/>
</dbReference>
<dbReference type="NCBIfam" id="TIGR00254">
    <property type="entry name" value="GGDEF"/>
    <property type="match status" value="1"/>
</dbReference>
<reference evidence="3" key="1">
    <citation type="submission" date="2016-11" db="EMBL/GenBank/DDBJ databases">
        <authorList>
            <person name="Varghese N."/>
            <person name="Submissions S."/>
        </authorList>
    </citation>
    <scope>NUCLEOTIDE SEQUENCE [LARGE SCALE GENOMIC DNA]</scope>
    <source>
        <strain evidence="3">DSM 3071</strain>
    </source>
</reference>
<sequence length="489" mass="55441">MLKIGLLVSNLKSEEISNFCAGAIRAAEKEGIFLTILPGGKILSDEQKENIESFEYQETVIFDYVNGDNFDGLLIDIDKIGEDVSDFDKDRFLGRFLSERIPFLTLSEFRDHKTINNPWKKHDMIQGYQAVLDMENYITAGELPLPKDDICIPPIETTAADTMKQLGIMVDKIIHTSGNGVDIYKKIMTTLAHGGVKNAIILVYGDGIANTPKNPWIMPETILVKGILNDGKILDLPKGTIVGTMNLLDESTEEAMNPGGWIVRTLFYNENQNGVIAIKVSPQYMIPGFESLMYEIIQAAVNDAFKNVICQSMAEEIRALQEEVERGDSILDRLGEKDLMTNEYNRRGFFTHAYDYMQNEYTEGRYAIISYVDLDTITTINDLYGRPEGNNAVKRTAKVLHNVFGEDALVGRIRGNEFAVLLITDRKDKIDYLRASMQQQNARLMAEQDKPYTIHLMFVISSFEYNKNIRLEDMLKEADQSLRNMKDMI</sequence>
<dbReference type="STRING" id="1121131.SAMN02745229_03275"/>
<dbReference type="AlphaFoldDB" id="A0A1M6C4L9"/>
<dbReference type="PANTHER" id="PTHR33121">
    <property type="entry name" value="CYCLIC DI-GMP PHOSPHODIESTERASE PDEF"/>
    <property type="match status" value="1"/>
</dbReference>
<organism evidence="2 3">
    <name type="scientific">Butyrivibrio fibrisolvens DSM 3071</name>
    <dbReference type="NCBI Taxonomy" id="1121131"/>
    <lineage>
        <taxon>Bacteria</taxon>
        <taxon>Bacillati</taxon>
        <taxon>Bacillota</taxon>
        <taxon>Clostridia</taxon>
        <taxon>Lachnospirales</taxon>
        <taxon>Lachnospiraceae</taxon>
        <taxon>Butyrivibrio</taxon>
    </lineage>
</organism>
<dbReference type="PANTHER" id="PTHR33121:SF70">
    <property type="entry name" value="SIGNALING PROTEIN YKOW"/>
    <property type="match status" value="1"/>
</dbReference>
<evidence type="ECO:0000259" key="1">
    <source>
        <dbReference type="PROSITE" id="PS50887"/>
    </source>
</evidence>
<feature type="domain" description="GGDEF" evidence="1">
    <location>
        <begin position="365"/>
        <end position="489"/>
    </location>
</feature>
<dbReference type="Proteomes" id="UP000184278">
    <property type="component" value="Unassembled WGS sequence"/>
</dbReference>
<accession>A0A1M6C4L9</accession>
<evidence type="ECO:0000313" key="2">
    <source>
        <dbReference type="EMBL" id="SHI55976.1"/>
    </source>
</evidence>
<dbReference type="SMART" id="SM00267">
    <property type="entry name" value="GGDEF"/>
    <property type="match status" value="1"/>
</dbReference>
<dbReference type="GeneID" id="89507825"/>
<dbReference type="Pfam" id="PF00990">
    <property type="entry name" value="GGDEF"/>
    <property type="match status" value="1"/>
</dbReference>